<dbReference type="PROSITE" id="PS51257">
    <property type="entry name" value="PROKAR_LIPOPROTEIN"/>
    <property type="match status" value="1"/>
</dbReference>
<dbReference type="Gene3D" id="1.10.10.10">
    <property type="entry name" value="Winged helix-like DNA-binding domain superfamily/Winged helix DNA-binding domain"/>
    <property type="match status" value="1"/>
</dbReference>
<accession>A0A8S5VLA1</accession>
<feature type="region of interest" description="Disordered" evidence="1">
    <location>
        <begin position="85"/>
        <end position="119"/>
    </location>
</feature>
<proteinExistence type="predicted"/>
<name>A0A8S5VLA1_9CAUD</name>
<sequence length="220" mass="24948">MVSRLKLTGNALMVYACIFGFSQNGEWFTGTASYLADWCDCQKKYMLKLLKKMTDEGLLRKRTREQNGVAFCDYQAITPEERCEQQQKDASECTSPSAPPVHKVDPPGAQSAPHNIKDNIDTRVSKDTLVCANSGGFEAFWTAYPKKKSKGQALSAWKKLKPDSSLQVVILKAIEAQKRSPDWQKDKGQYIPYPATWLNAMAWEDEMPAEQKRREVQYLP</sequence>
<dbReference type="EMBL" id="BK035277">
    <property type="protein sequence ID" value="DAG90754.1"/>
    <property type="molecule type" value="Genomic_DNA"/>
</dbReference>
<reference evidence="2" key="1">
    <citation type="journal article" date="2021" name="Proc. Natl. Acad. Sci. U.S.A.">
        <title>A Catalog of Tens of Thousands of Viruses from Human Metagenomes Reveals Hidden Associations with Chronic Diseases.</title>
        <authorList>
            <person name="Tisza M.J."/>
            <person name="Buck C.B."/>
        </authorList>
    </citation>
    <scope>NUCLEOTIDE SEQUENCE</scope>
    <source>
        <strain evidence="2">Ct0Ba24</strain>
    </source>
</reference>
<dbReference type="InterPro" id="IPR036388">
    <property type="entry name" value="WH-like_DNA-bd_sf"/>
</dbReference>
<evidence type="ECO:0000313" key="2">
    <source>
        <dbReference type="EMBL" id="DAG90754.1"/>
    </source>
</evidence>
<protein>
    <submittedName>
        <fullName evidence="2">Putative replisome organizer protein</fullName>
    </submittedName>
</protein>
<organism evidence="2">
    <name type="scientific">Ackermannviridae sp</name>
    <dbReference type="NCBI Taxonomy" id="2831612"/>
    <lineage>
        <taxon>Viruses</taxon>
        <taxon>Duplodnaviria</taxon>
        <taxon>Heunggongvirae</taxon>
        <taxon>Uroviricota</taxon>
        <taxon>Caudoviricetes</taxon>
        <taxon>Pantevenvirales</taxon>
        <taxon>Ackermannviridae</taxon>
    </lineage>
</organism>
<evidence type="ECO:0000256" key="1">
    <source>
        <dbReference type="SAM" id="MobiDB-lite"/>
    </source>
</evidence>